<reference evidence="7 8" key="1">
    <citation type="submission" date="2016-07" db="EMBL/GenBank/DDBJ databases">
        <title>Pervasive Adenine N6-methylation of Active Genes in Fungi.</title>
        <authorList>
            <consortium name="DOE Joint Genome Institute"/>
            <person name="Mondo S.J."/>
            <person name="Dannebaum R.O."/>
            <person name="Kuo R.C."/>
            <person name="Labutti K."/>
            <person name="Haridas S."/>
            <person name="Kuo A."/>
            <person name="Salamov A."/>
            <person name="Ahrendt S.R."/>
            <person name="Lipzen A."/>
            <person name="Sullivan W."/>
            <person name="Andreopoulos W.B."/>
            <person name="Clum A."/>
            <person name="Lindquist E."/>
            <person name="Daum C."/>
            <person name="Ramamoorthy G.K."/>
            <person name="Gryganskyi A."/>
            <person name="Culley D."/>
            <person name="Magnuson J.K."/>
            <person name="James T.Y."/>
            <person name="O'Malley M.A."/>
            <person name="Stajich J.E."/>
            <person name="Spatafora J.W."/>
            <person name="Visel A."/>
            <person name="Grigoriev I.V."/>
        </authorList>
    </citation>
    <scope>NUCLEOTIDE SEQUENCE [LARGE SCALE GENOMIC DNA]</scope>
    <source>
        <strain evidence="7 8">12-1054</strain>
    </source>
</reference>
<protein>
    <recommendedName>
        <fullName evidence="6">G-protein coupled receptors family 1 profile domain-containing protein</fullName>
    </recommendedName>
</protein>
<comment type="caution">
    <text evidence="7">The sequence shown here is derived from an EMBL/GenBank/DDBJ whole genome shotgun (WGS) entry which is preliminary data.</text>
</comment>
<dbReference type="EMBL" id="MCFI01000003">
    <property type="protein sequence ID" value="ORY86159.1"/>
    <property type="molecule type" value="Genomic_DNA"/>
</dbReference>
<organism evidence="7 8">
    <name type="scientific">Protomyces lactucae-debilis</name>
    <dbReference type="NCBI Taxonomy" id="2754530"/>
    <lineage>
        <taxon>Eukaryota</taxon>
        <taxon>Fungi</taxon>
        <taxon>Dikarya</taxon>
        <taxon>Ascomycota</taxon>
        <taxon>Taphrinomycotina</taxon>
        <taxon>Taphrinomycetes</taxon>
        <taxon>Taphrinales</taxon>
        <taxon>Protomycetaceae</taxon>
        <taxon>Protomyces</taxon>
    </lineage>
</organism>
<dbReference type="Proteomes" id="UP000193685">
    <property type="component" value="Unassembled WGS sequence"/>
</dbReference>
<feature type="transmembrane region" description="Helical" evidence="5">
    <location>
        <begin position="12"/>
        <end position="36"/>
    </location>
</feature>
<accession>A0A1Y2FQE7</accession>
<evidence type="ECO:0000259" key="6">
    <source>
        <dbReference type="PROSITE" id="PS50262"/>
    </source>
</evidence>
<evidence type="ECO:0000256" key="4">
    <source>
        <dbReference type="ARBA" id="ARBA00023136"/>
    </source>
</evidence>
<gene>
    <name evidence="7" type="ORF">BCR37DRAFT_206059</name>
</gene>
<evidence type="ECO:0000313" key="8">
    <source>
        <dbReference type="Proteomes" id="UP000193685"/>
    </source>
</evidence>
<dbReference type="Pfam" id="PF00001">
    <property type="entry name" value="7tm_1"/>
    <property type="match status" value="1"/>
</dbReference>
<comment type="subcellular location">
    <subcellularLocation>
        <location evidence="1">Membrane</location>
        <topology evidence="1">Multi-pass membrane protein</topology>
    </subcellularLocation>
</comment>
<dbReference type="GO" id="GO:0007189">
    <property type="term" value="P:adenylate cyclase-activating G protein-coupled receptor signaling pathway"/>
    <property type="evidence" value="ECO:0007669"/>
    <property type="project" value="TreeGrafter"/>
</dbReference>
<dbReference type="STRING" id="56484.A0A1Y2FQE7"/>
<dbReference type="InterPro" id="IPR000276">
    <property type="entry name" value="GPCR_Rhodpsn"/>
</dbReference>
<keyword evidence="3 5" id="KW-1133">Transmembrane helix</keyword>
<evidence type="ECO:0000256" key="2">
    <source>
        <dbReference type="ARBA" id="ARBA00022692"/>
    </source>
</evidence>
<feature type="transmembrane region" description="Helical" evidence="5">
    <location>
        <begin position="99"/>
        <end position="117"/>
    </location>
</feature>
<dbReference type="GeneID" id="63782986"/>
<name>A0A1Y2FQE7_PROLT</name>
<feature type="domain" description="G-protein coupled receptors family 1 profile" evidence="6">
    <location>
        <begin position="28"/>
        <end position="273"/>
    </location>
</feature>
<dbReference type="AlphaFoldDB" id="A0A1Y2FQE7"/>
<feature type="transmembrane region" description="Helical" evidence="5">
    <location>
        <begin position="176"/>
        <end position="200"/>
    </location>
</feature>
<keyword evidence="8" id="KW-1185">Reference proteome</keyword>
<dbReference type="Gene3D" id="1.20.1070.10">
    <property type="entry name" value="Rhodopsin 7-helix transmembrane proteins"/>
    <property type="match status" value="1"/>
</dbReference>
<dbReference type="OrthoDB" id="100006at2759"/>
<keyword evidence="4 5" id="KW-0472">Membrane</keyword>
<dbReference type="GO" id="GO:0005886">
    <property type="term" value="C:plasma membrane"/>
    <property type="evidence" value="ECO:0007669"/>
    <property type="project" value="TreeGrafter"/>
</dbReference>
<dbReference type="RefSeq" id="XP_040727341.1">
    <property type="nucleotide sequence ID" value="XM_040866387.1"/>
</dbReference>
<evidence type="ECO:0000313" key="7">
    <source>
        <dbReference type="EMBL" id="ORY86159.1"/>
    </source>
</evidence>
<evidence type="ECO:0000256" key="3">
    <source>
        <dbReference type="ARBA" id="ARBA00022989"/>
    </source>
</evidence>
<sequence length="371" mass="41360">MVAITMSEAHSTITMIAIFGLCNCLSTASLLAFVLYHRYYKKWSVLHSQNITLITNLIFSDFLQSLGFLIEFHWLRIGQVQTDSAACSTQGHLIQMGDLATSMFVILIAANTALHFIRPSNPNVPQVALRWVISLVWLSALLMAVVPPAFKPGFYGNAGVWCWIAVQYSWEKLYLHYIFLLLAMAVSLIIYPSLGIYLIIQSRKTDRSRNSSSTRLSTVAKTMFLYPMSYALGTMPLAITRIRSMAGQVPNHGMLMGACIVFSMLGGINCLIYIGTRKHILASQQEEIARQQEVELQRHASALQKKLALLGSNYDEFKAEAYYPGLVIDLEETGADIKQSGFVREQRGSQGSSVKDETRVAVKAIMIDDLV</sequence>
<dbReference type="PANTHER" id="PTHR23112">
    <property type="entry name" value="G PROTEIN-COUPLED RECEPTOR 157-RELATED"/>
    <property type="match status" value="1"/>
</dbReference>
<evidence type="ECO:0000256" key="5">
    <source>
        <dbReference type="SAM" id="Phobius"/>
    </source>
</evidence>
<dbReference type="PROSITE" id="PS50262">
    <property type="entry name" value="G_PROTEIN_RECEP_F1_2"/>
    <property type="match status" value="1"/>
</dbReference>
<dbReference type="SUPFAM" id="SSF81321">
    <property type="entry name" value="Family A G protein-coupled receptor-like"/>
    <property type="match status" value="1"/>
</dbReference>
<feature type="transmembrane region" description="Helical" evidence="5">
    <location>
        <begin position="223"/>
        <end position="242"/>
    </location>
</feature>
<dbReference type="GO" id="GO:0004930">
    <property type="term" value="F:G protein-coupled receptor activity"/>
    <property type="evidence" value="ECO:0007669"/>
    <property type="project" value="InterPro"/>
</dbReference>
<keyword evidence="2 5" id="KW-0812">Transmembrane</keyword>
<evidence type="ECO:0000256" key="1">
    <source>
        <dbReference type="ARBA" id="ARBA00004141"/>
    </source>
</evidence>
<feature type="transmembrane region" description="Helical" evidence="5">
    <location>
        <begin position="254"/>
        <end position="274"/>
    </location>
</feature>
<dbReference type="PANTHER" id="PTHR23112:SF37">
    <property type="entry name" value="G PROTEIN-COUPLED RECEPTOR GPR1"/>
    <property type="match status" value="1"/>
</dbReference>
<dbReference type="InterPro" id="IPR017452">
    <property type="entry name" value="GPCR_Rhodpsn_7TM"/>
</dbReference>
<feature type="transmembrane region" description="Helical" evidence="5">
    <location>
        <begin position="129"/>
        <end position="146"/>
    </location>
</feature>
<dbReference type="OMA" id="FLISFHW"/>
<proteinExistence type="predicted"/>